<dbReference type="OrthoDB" id="9785015at2"/>
<dbReference type="FunFam" id="3.40.190.10:FF:000035">
    <property type="entry name" value="Molybdate ABC transporter substrate-binding protein"/>
    <property type="match status" value="1"/>
</dbReference>
<evidence type="ECO:0000256" key="4">
    <source>
        <dbReference type="ARBA" id="ARBA00022729"/>
    </source>
</evidence>
<evidence type="ECO:0000256" key="1">
    <source>
        <dbReference type="ARBA" id="ARBA00009175"/>
    </source>
</evidence>
<evidence type="ECO:0000256" key="3">
    <source>
        <dbReference type="ARBA" id="ARBA00022723"/>
    </source>
</evidence>
<feature type="binding site" evidence="5">
    <location>
        <position position="178"/>
    </location>
    <ligand>
        <name>molybdate</name>
        <dbReference type="ChEBI" id="CHEBI:36264"/>
    </ligand>
</feature>
<feature type="signal peptide" evidence="6">
    <location>
        <begin position="1"/>
        <end position="22"/>
    </location>
</feature>
<dbReference type="Gene3D" id="3.40.190.10">
    <property type="entry name" value="Periplasmic binding protein-like II"/>
    <property type="match status" value="2"/>
</dbReference>
<dbReference type="SUPFAM" id="SSF53850">
    <property type="entry name" value="Periplasmic binding protein-like II"/>
    <property type="match status" value="1"/>
</dbReference>
<feature type="chain" id="PRO_5039517764" evidence="6">
    <location>
        <begin position="23"/>
        <end position="264"/>
    </location>
</feature>
<dbReference type="PANTHER" id="PTHR30632">
    <property type="entry name" value="MOLYBDATE-BINDING PERIPLASMIC PROTEIN"/>
    <property type="match status" value="1"/>
</dbReference>
<evidence type="ECO:0000256" key="5">
    <source>
        <dbReference type="PIRSR" id="PIRSR004846-1"/>
    </source>
</evidence>
<feature type="binding site" evidence="5">
    <location>
        <position position="151"/>
    </location>
    <ligand>
        <name>molybdate</name>
        <dbReference type="ChEBI" id="CHEBI:36264"/>
    </ligand>
</feature>
<dbReference type="PIRSF" id="PIRSF004846">
    <property type="entry name" value="ModA"/>
    <property type="match status" value="1"/>
</dbReference>
<accession>A0A5R9GK84</accession>
<keyword evidence="2 5" id="KW-0500">Molybdenum</keyword>
<dbReference type="Proteomes" id="UP000309676">
    <property type="component" value="Unassembled WGS sequence"/>
</dbReference>
<dbReference type="Pfam" id="PF13531">
    <property type="entry name" value="SBP_bac_11"/>
    <property type="match status" value="1"/>
</dbReference>
<name>A0A5R9GK84_9BACL</name>
<dbReference type="GO" id="GO:0015689">
    <property type="term" value="P:molybdate ion transport"/>
    <property type="evidence" value="ECO:0007669"/>
    <property type="project" value="InterPro"/>
</dbReference>
<dbReference type="NCBIfam" id="TIGR01256">
    <property type="entry name" value="modA"/>
    <property type="match status" value="1"/>
</dbReference>
<dbReference type="RefSeq" id="WP_138194309.1">
    <property type="nucleotide sequence ID" value="NZ_VCIW01000006.1"/>
</dbReference>
<feature type="binding site" evidence="5">
    <location>
        <position position="69"/>
    </location>
    <ligand>
        <name>molybdate</name>
        <dbReference type="ChEBI" id="CHEBI:36264"/>
    </ligand>
</feature>
<dbReference type="InterPro" id="IPR041879">
    <property type="entry name" value="YvgL-like_PBP2"/>
</dbReference>
<evidence type="ECO:0000313" key="8">
    <source>
        <dbReference type="Proteomes" id="UP000309676"/>
    </source>
</evidence>
<organism evidence="7 8">
    <name type="scientific">Paenibacillus antri</name>
    <dbReference type="NCBI Taxonomy" id="2582848"/>
    <lineage>
        <taxon>Bacteria</taxon>
        <taxon>Bacillati</taxon>
        <taxon>Bacillota</taxon>
        <taxon>Bacilli</taxon>
        <taxon>Bacillales</taxon>
        <taxon>Paenibacillaceae</taxon>
        <taxon>Paenibacillus</taxon>
    </lineage>
</organism>
<comment type="similarity">
    <text evidence="1">Belongs to the bacterial solute-binding protein ModA family.</text>
</comment>
<keyword evidence="4 6" id="KW-0732">Signal</keyword>
<dbReference type="InterPro" id="IPR050682">
    <property type="entry name" value="ModA/WtpA"/>
</dbReference>
<dbReference type="PROSITE" id="PS51257">
    <property type="entry name" value="PROKAR_LIPOPROTEIN"/>
    <property type="match status" value="1"/>
</dbReference>
<evidence type="ECO:0000256" key="6">
    <source>
        <dbReference type="SAM" id="SignalP"/>
    </source>
</evidence>
<dbReference type="GO" id="GO:0030973">
    <property type="term" value="F:molybdate ion binding"/>
    <property type="evidence" value="ECO:0007669"/>
    <property type="project" value="TreeGrafter"/>
</dbReference>
<dbReference type="GO" id="GO:0046872">
    <property type="term" value="F:metal ion binding"/>
    <property type="evidence" value="ECO:0007669"/>
    <property type="project" value="UniProtKB-KW"/>
</dbReference>
<keyword evidence="8" id="KW-1185">Reference proteome</keyword>
<reference evidence="7 8" key="1">
    <citation type="submission" date="2019-05" db="EMBL/GenBank/DDBJ databases">
        <authorList>
            <person name="Narsing Rao M.P."/>
            <person name="Li W.J."/>
        </authorList>
    </citation>
    <scope>NUCLEOTIDE SEQUENCE [LARGE SCALE GENOMIC DNA]</scope>
    <source>
        <strain evidence="7 8">SYSU_K30003</strain>
    </source>
</reference>
<dbReference type="GO" id="GO:1901359">
    <property type="term" value="F:tungstate binding"/>
    <property type="evidence" value="ECO:0007669"/>
    <property type="project" value="UniProtKB-ARBA"/>
</dbReference>
<dbReference type="AlphaFoldDB" id="A0A5R9GK84"/>
<protein>
    <submittedName>
        <fullName evidence="7">Molybdate ABC transporter substrate-binding protein</fullName>
    </submittedName>
</protein>
<evidence type="ECO:0000256" key="2">
    <source>
        <dbReference type="ARBA" id="ARBA00022505"/>
    </source>
</evidence>
<sequence>MRNSILAALAATALAAASVAGCAPSPDEAAPPELTVSAAASLALPLDELQAMYKDRAPETTVLINYGSTGGLQKQIEMGLPADLFLGAGRKPMEQLLEQGWIDPESNDTLLTNRLVVVVPADRTSALHALEELADDAWGKLAIGVPETVPAGGYAKEALEAVGIWDKAFAKAVFGKDVRQVLTSVETGNADAGFVYATDAMSSGKVRVAFEVPPERHSPIVYPIGVVATTEYPEEAEAFYNFLRSDEAMAVFAEYGFGAAARAP</sequence>
<proteinExistence type="inferred from homology"/>
<comment type="caution">
    <text evidence="7">The sequence shown here is derived from an EMBL/GenBank/DDBJ whole genome shotgun (WGS) entry which is preliminary data.</text>
</comment>
<keyword evidence="3 5" id="KW-0479">Metal-binding</keyword>
<evidence type="ECO:0000313" key="7">
    <source>
        <dbReference type="EMBL" id="TLS52065.1"/>
    </source>
</evidence>
<dbReference type="EMBL" id="VCIW01000006">
    <property type="protein sequence ID" value="TLS52065.1"/>
    <property type="molecule type" value="Genomic_DNA"/>
</dbReference>
<dbReference type="CDD" id="cd13537">
    <property type="entry name" value="PBP2_YvgL_like"/>
    <property type="match status" value="1"/>
</dbReference>
<feature type="binding site" evidence="5">
    <location>
        <position position="41"/>
    </location>
    <ligand>
        <name>molybdate</name>
        <dbReference type="ChEBI" id="CHEBI:36264"/>
    </ligand>
</feature>
<feature type="binding site" evidence="5">
    <location>
        <position position="196"/>
    </location>
    <ligand>
        <name>molybdate</name>
        <dbReference type="ChEBI" id="CHEBI:36264"/>
    </ligand>
</feature>
<dbReference type="InterPro" id="IPR005950">
    <property type="entry name" value="ModA"/>
</dbReference>
<gene>
    <name evidence="7" type="primary">modA</name>
    <name evidence="7" type="ORF">FE782_11915</name>
</gene>
<dbReference type="PANTHER" id="PTHR30632:SF0">
    <property type="entry name" value="SULFATE-BINDING PROTEIN"/>
    <property type="match status" value="1"/>
</dbReference>